<name>A0A813T4S5_9BILA</name>
<evidence type="ECO:0000313" key="2">
    <source>
        <dbReference type="EMBL" id="CAF0918984.1"/>
    </source>
</evidence>
<sequence>MLNSKILKFHIEIQTILWTFDNTFNDLSGQFIGVGYNSPTYTAGINGYGSALALNGTHNQCVIVYPYLNMSYMSFTWEF</sequence>
<proteinExistence type="predicted"/>
<keyword evidence="3" id="KW-1185">Reference proteome</keyword>
<dbReference type="Proteomes" id="UP000663877">
    <property type="component" value="Unassembled WGS sequence"/>
</dbReference>
<dbReference type="AlphaFoldDB" id="A0A813T4S5"/>
<protein>
    <submittedName>
        <fullName evidence="1">Uncharacterized protein</fullName>
    </submittedName>
</protein>
<gene>
    <name evidence="1" type="ORF">BJG266_LOCUS5402</name>
    <name evidence="2" type="ORF">QVE165_LOCUS10432</name>
</gene>
<dbReference type="EMBL" id="CAJNOI010000014">
    <property type="protein sequence ID" value="CAF0804714.1"/>
    <property type="molecule type" value="Genomic_DNA"/>
</dbReference>
<reference evidence="1" key="1">
    <citation type="submission" date="2021-02" db="EMBL/GenBank/DDBJ databases">
        <authorList>
            <person name="Nowell W R."/>
        </authorList>
    </citation>
    <scope>NUCLEOTIDE SEQUENCE</scope>
</reference>
<evidence type="ECO:0000313" key="3">
    <source>
        <dbReference type="Proteomes" id="UP000663832"/>
    </source>
</evidence>
<accession>A0A813T4S5</accession>
<evidence type="ECO:0000313" key="1">
    <source>
        <dbReference type="EMBL" id="CAF0804714.1"/>
    </source>
</evidence>
<comment type="caution">
    <text evidence="1">The sequence shown here is derived from an EMBL/GenBank/DDBJ whole genome shotgun (WGS) entry which is preliminary data.</text>
</comment>
<organism evidence="1 4">
    <name type="scientific">Adineta steineri</name>
    <dbReference type="NCBI Taxonomy" id="433720"/>
    <lineage>
        <taxon>Eukaryota</taxon>
        <taxon>Metazoa</taxon>
        <taxon>Spiralia</taxon>
        <taxon>Gnathifera</taxon>
        <taxon>Rotifera</taxon>
        <taxon>Eurotatoria</taxon>
        <taxon>Bdelloidea</taxon>
        <taxon>Adinetida</taxon>
        <taxon>Adinetidae</taxon>
        <taxon>Adineta</taxon>
    </lineage>
</organism>
<evidence type="ECO:0000313" key="4">
    <source>
        <dbReference type="Proteomes" id="UP000663877"/>
    </source>
</evidence>
<dbReference type="EMBL" id="CAJNOM010000049">
    <property type="protein sequence ID" value="CAF0918984.1"/>
    <property type="molecule type" value="Genomic_DNA"/>
</dbReference>
<dbReference type="Proteomes" id="UP000663832">
    <property type="component" value="Unassembled WGS sequence"/>
</dbReference>